<keyword evidence="2" id="KW-1185">Reference proteome</keyword>
<dbReference type="Proteomes" id="UP000828251">
    <property type="component" value="Unassembled WGS sequence"/>
</dbReference>
<gene>
    <name evidence="1" type="ORF">J1N35_035284</name>
</gene>
<reference evidence="1 2" key="1">
    <citation type="journal article" date="2021" name="Plant Biotechnol. J.">
        <title>Multi-omics assisted identification of the key and species-specific regulatory components of drought-tolerant mechanisms in Gossypium stocksii.</title>
        <authorList>
            <person name="Yu D."/>
            <person name="Ke L."/>
            <person name="Zhang D."/>
            <person name="Wu Y."/>
            <person name="Sun Y."/>
            <person name="Mei J."/>
            <person name="Sun J."/>
            <person name="Sun Y."/>
        </authorList>
    </citation>
    <scope>NUCLEOTIDE SEQUENCE [LARGE SCALE GENOMIC DNA]</scope>
    <source>
        <strain evidence="2">cv. E1</strain>
        <tissue evidence="1">Leaf</tissue>
    </source>
</reference>
<dbReference type="AlphaFoldDB" id="A0A9D3ZQT9"/>
<dbReference type="EMBL" id="JAIQCV010000010">
    <property type="protein sequence ID" value="KAH1057219.1"/>
    <property type="molecule type" value="Genomic_DNA"/>
</dbReference>
<organism evidence="1 2">
    <name type="scientific">Gossypium stocksii</name>
    <dbReference type="NCBI Taxonomy" id="47602"/>
    <lineage>
        <taxon>Eukaryota</taxon>
        <taxon>Viridiplantae</taxon>
        <taxon>Streptophyta</taxon>
        <taxon>Embryophyta</taxon>
        <taxon>Tracheophyta</taxon>
        <taxon>Spermatophyta</taxon>
        <taxon>Magnoliopsida</taxon>
        <taxon>eudicotyledons</taxon>
        <taxon>Gunneridae</taxon>
        <taxon>Pentapetalae</taxon>
        <taxon>rosids</taxon>
        <taxon>malvids</taxon>
        <taxon>Malvales</taxon>
        <taxon>Malvaceae</taxon>
        <taxon>Malvoideae</taxon>
        <taxon>Gossypium</taxon>
    </lineage>
</organism>
<proteinExistence type="predicted"/>
<evidence type="ECO:0000313" key="2">
    <source>
        <dbReference type="Proteomes" id="UP000828251"/>
    </source>
</evidence>
<sequence>MLTLLQSKNLGMKVVVFDYILEIGYLRRKETVDAMLNGGLTEKLVELQRSEFGGDLIEMGKYSDENEESWGSREDGVGIGEGNFFYF</sequence>
<dbReference type="PANTHER" id="PTHR35834">
    <property type="entry name" value="ARMADILLO-TYPE FOLD PROTEIN-RELATED"/>
    <property type="match status" value="1"/>
</dbReference>
<comment type="caution">
    <text evidence="1">The sequence shown here is derived from an EMBL/GenBank/DDBJ whole genome shotgun (WGS) entry which is preliminary data.</text>
</comment>
<dbReference type="PANTHER" id="PTHR35834:SF2">
    <property type="entry name" value="ATAXIN-10 DOMAIN-CONTAINING PROTEIN"/>
    <property type="match status" value="1"/>
</dbReference>
<protein>
    <submittedName>
        <fullName evidence="1">Uncharacterized protein</fullName>
    </submittedName>
</protein>
<evidence type="ECO:0000313" key="1">
    <source>
        <dbReference type="EMBL" id="KAH1057219.1"/>
    </source>
</evidence>
<name>A0A9D3ZQT9_9ROSI</name>
<accession>A0A9D3ZQT9</accession>
<dbReference type="OrthoDB" id="10567911at2759"/>